<comment type="caution">
    <text evidence="3">The sequence shown here is derived from an EMBL/GenBank/DDBJ whole genome shotgun (WGS) entry which is preliminary data.</text>
</comment>
<dbReference type="InterPro" id="IPR015867">
    <property type="entry name" value="N-reg_PII/ATP_PRibTrfase_C"/>
</dbReference>
<dbReference type="Gene3D" id="3.30.70.120">
    <property type="match status" value="1"/>
</dbReference>
<dbReference type="SUPFAM" id="SSF54913">
    <property type="entry name" value="GlnB-like"/>
    <property type="match status" value="1"/>
</dbReference>
<protein>
    <recommendedName>
        <fullName evidence="1">Nitrogen regulatory protein P-II</fullName>
    </recommendedName>
</protein>
<evidence type="ECO:0000256" key="1">
    <source>
        <dbReference type="ARBA" id="ARBA00015681"/>
    </source>
</evidence>
<comment type="function">
    <text evidence="2">In nitrogen-limiting conditions, when the ratio of Gln to 2-ketoglutarate decreases, P-II is uridylylated to P-II-UMP. P-II-UMP allows the deadenylation of glutamine synthetase (GS), thus activating the enzyme. Conversely, in nitrogen excess P-II is deuridylated and promotes the adenylation of GS. P-II indirectly controls the transcription of the GS gene (glnA). P-II prevents NR-II-catalyzed conversion of NR-I to NR-I-phosphate, the transcriptional activator of glnA. When P-II is uridylylated to P-II-UMP, these events are reversed.</text>
</comment>
<reference evidence="3 4" key="1">
    <citation type="submission" date="2019-11" db="EMBL/GenBank/DDBJ databases">
        <title>Whole-genome sequence of Rhodoplanes serenus DSM 18633, type strain.</title>
        <authorList>
            <person name="Kyndt J.A."/>
            <person name="Meyer T.E."/>
        </authorList>
    </citation>
    <scope>NUCLEOTIDE SEQUENCE [LARGE SCALE GENOMIC DNA]</scope>
    <source>
        <strain evidence="3 4">DSM 18633</strain>
    </source>
</reference>
<proteinExistence type="predicted"/>
<dbReference type="GO" id="GO:0005524">
    <property type="term" value="F:ATP binding"/>
    <property type="evidence" value="ECO:0007669"/>
    <property type="project" value="TreeGrafter"/>
</dbReference>
<dbReference type="PANTHER" id="PTHR30115">
    <property type="entry name" value="NITROGEN REGULATORY PROTEIN P-II"/>
    <property type="match status" value="1"/>
</dbReference>
<dbReference type="GO" id="GO:0030234">
    <property type="term" value="F:enzyme regulator activity"/>
    <property type="evidence" value="ECO:0007669"/>
    <property type="project" value="InterPro"/>
</dbReference>
<dbReference type="AlphaFoldDB" id="A0A9X4XNN9"/>
<gene>
    <name evidence="3" type="ORF">GJ689_20185</name>
</gene>
<dbReference type="Pfam" id="PF00543">
    <property type="entry name" value="P-II"/>
    <property type="match status" value="1"/>
</dbReference>
<evidence type="ECO:0000313" key="4">
    <source>
        <dbReference type="Proteomes" id="UP000438991"/>
    </source>
</evidence>
<accession>A0A9X4XNN9</accession>
<evidence type="ECO:0000256" key="2">
    <source>
        <dbReference type="ARBA" id="ARBA00025238"/>
    </source>
</evidence>
<dbReference type="PANTHER" id="PTHR30115:SF11">
    <property type="entry name" value="NITROGEN REGULATORY PROTEIN P-II HOMOLOG"/>
    <property type="match status" value="1"/>
</dbReference>
<evidence type="ECO:0000313" key="3">
    <source>
        <dbReference type="EMBL" id="MTW18523.1"/>
    </source>
</evidence>
<name>A0A9X4XNN9_9BRAD</name>
<dbReference type="PROSITE" id="PS51343">
    <property type="entry name" value="PII_GLNB_DOM"/>
    <property type="match status" value="1"/>
</dbReference>
<dbReference type="Proteomes" id="UP000438991">
    <property type="component" value="Unassembled WGS sequence"/>
</dbReference>
<organism evidence="3 4">
    <name type="scientific">Rhodoplanes serenus</name>
    <dbReference type="NCBI Taxonomy" id="200615"/>
    <lineage>
        <taxon>Bacteria</taxon>
        <taxon>Pseudomonadati</taxon>
        <taxon>Pseudomonadota</taxon>
        <taxon>Alphaproteobacteria</taxon>
        <taxon>Hyphomicrobiales</taxon>
        <taxon>Nitrobacteraceae</taxon>
        <taxon>Rhodoplanes</taxon>
    </lineage>
</organism>
<sequence>MSTDPEFTVVTAMIQAHMEGHVIDALHGLPEFTGFSLTEVRGQGRGQGVGGSYTATEFGFTCQRHLQIQIVCRTEQARLICRTIAEAARTGHKGDGIIFTTPAADFVRIREFGRPGPETTR</sequence>
<dbReference type="RefSeq" id="WP_155480952.1">
    <property type="nucleotide sequence ID" value="NZ_WNKV01000017.1"/>
</dbReference>
<dbReference type="SMART" id="SM00938">
    <property type="entry name" value="P-II"/>
    <property type="match status" value="1"/>
</dbReference>
<dbReference type="InterPro" id="IPR002187">
    <property type="entry name" value="N-reg_PII"/>
</dbReference>
<dbReference type="InterPro" id="IPR011322">
    <property type="entry name" value="N-reg_PII-like_a/b"/>
</dbReference>
<dbReference type="GO" id="GO:0006808">
    <property type="term" value="P:regulation of nitrogen utilization"/>
    <property type="evidence" value="ECO:0007669"/>
    <property type="project" value="InterPro"/>
</dbReference>
<dbReference type="EMBL" id="WNKV01000017">
    <property type="protein sequence ID" value="MTW18523.1"/>
    <property type="molecule type" value="Genomic_DNA"/>
</dbReference>
<dbReference type="GO" id="GO:0005829">
    <property type="term" value="C:cytosol"/>
    <property type="evidence" value="ECO:0007669"/>
    <property type="project" value="TreeGrafter"/>
</dbReference>